<evidence type="ECO:0000256" key="2">
    <source>
        <dbReference type="ARBA" id="ARBA00022448"/>
    </source>
</evidence>
<dbReference type="InterPro" id="IPR005769">
    <property type="entry name" value="PhnE/PtxC"/>
</dbReference>
<keyword evidence="4 7" id="KW-0812">Transmembrane</keyword>
<feature type="transmembrane region" description="Helical" evidence="7">
    <location>
        <begin position="196"/>
        <end position="219"/>
    </location>
</feature>
<keyword evidence="6 7" id="KW-0472">Membrane</keyword>
<organism evidence="9 10">
    <name type="scientific">Hyphomonas polymorpha PS728</name>
    <dbReference type="NCBI Taxonomy" id="1280954"/>
    <lineage>
        <taxon>Bacteria</taxon>
        <taxon>Pseudomonadati</taxon>
        <taxon>Pseudomonadota</taxon>
        <taxon>Alphaproteobacteria</taxon>
        <taxon>Hyphomonadales</taxon>
        <taxon>Hyphomonadaceae</taxon>
        <taxon>Hyphomonas</taxon>
    </lineage>
</organism>
<dbReference type="InterPro" id="IPR035906">
    <property type="entry name" value="MetI-like_sf"/>
</dbReference>
<evidence type="ECO:0000256" key="4">
    <source>
        <dbReference type="ARBA" id="ARBA00022692"/>
    </source>
</evidence>
<proteinExistence type="inferred from homology"/>
<dbReference type="Proteomes" id="UP000027100">
    <property type="component" value="Unassembled WGS sequence"/>
</dbReference>
<protein>
    <submittedName>
        <fullName evidence="9">Phosphonate ABC transporter permease</fullName>
    </submittedName>
</protein>
<dbReference type="PANTHER" id="PTHR30043:SF1">
    <property type="entry name" value="ABC TRANSPORT SYSTEM PERMEASE PROTEIN P69"/>
    <property type="match status" value="1"/>
</dbReference>
<reference evidence="9 10" key="1">
    <citation type="journal article" date="2014" name="Antonie Van Leeuwenhoek">
        <title>Hyphomonas beringensis sp. nov. and Hyphomonas chukchiensis sp. nov., isolated from surface seawater of the Bering Sea and Chukchi Sea.</title>
        <authorList>
            <person name="Li C."/>
            <person name="Lai Q."/>
            <person name="Li G."/>
            <person name="Dong C."/>
            <person name="Wang J."/>
            <person name="Liao Y."/>
            <person name="Shao Z."/>
        </authorList>
    </citation>
    <scope>NUCLEOTIDE SEQUENCE [LARGE SCALE GENOMIC DNA]</scope>
    <source>
        <strain evidence="9 10">PS728</strain>
    </source>
</reference>
<dbReference type="InterPro" id="IPR000515">
    <property type="entry name" value="MetI-like"/>
</dbReference>
<comment type="similarity">
    <text evidence="7">Belongs to the binding-protein-dependent transport system permease family.</text>
</comment>
<dbReference type="RefSeq" id="WP_035594676.1">
    <property type="nucleotide sequence ID" value="NZ_ARYM01000003.1"/>
</dbReference>
<dbReference type="CDD" id="cd06261">
    <property type="entry name" value="TM_PBP2"/>
    <property type="match status" value="1"/>
</dbReference>
<evidence type="ECO:0000256" key="5">
    <source>
        <dbReference type="ARBA" id="ARBA00022989"/>
    </source>
</evidence>
<comment type="caution">
    <text evidence="9">The sequence shown here is derived from an EMBL/GenBank/DDBJ whole genome shotgun (WGS) entry which is preliminary data.</text>
</comment>
<feature type="transmembrane region" description="Helical" evidence="7">
    <location>
        <begin position="306"/>
        <end position="327"/>
    </location>
</feature>
<dbReference type="PROSITE" id="PS50928">
    <property type="entry name" value="ABC_TM1"/>
    <property type="match status" value="1"/>
</dbReference>
<dbReference type="PATRIC" id="fig|1280954.3.peg.777"/>
<gene>
    <name evidence="9" type="ORF">HPO_03819</name>
</gene>
<dbReference type="GO" id="GO:0005886">
    <property type="term" value="C:plasma membrane"/>
    <property type="evidence" value="ECO:0007669"/>
    <property type="project" value="UniProtKB-SubCell"/>
</dbReference>
<evidence type="ECO:0000259" key="8">
    <source>
        <dbReference type="PROSITE" id="PS50928"/>
    </source>
</evidence>
<dbReference type="Gene3D" id="1.10.3720.10">
    <property type="entry name" value="MetI-like"/>
    <property type="match status" value="1"/>
</dbReference>
<sequence length="335" mass="36753">MTRNAAGDLRPPEAWRLKPVYGSRTLLAVLACFAFLVWSAPRVELNVFVRNVQEFAANIGTGSDSSQIGRGLASIEDKMFPLVMDERTPLEAGSETRAWPSRIEEVTRHETALNPETLEIETREITERYLVQPFGYLLYVCGKMLQSIEMAIWASLFAMLASLCLMPLAARNFTPHHIVRTAARSLVSLLRTIPELVSALFLVLLFGFGPVAGILALTLHSIGFLGKFYADDVETADVRPQEALAALGASRLTVLRLAVLPNVVPSFVALTLYVVDRNIRMATVIGIVGAGGVGQELKGRFDMLQYGHVGTILLVIFATVLALDAFASQVRRRLI</sequence>
<feature type="transmembrane region" description="Helical" evidence="7">
    <location>
        <begin position="20"/>
        <end position="40"/>
    </location>
</feature>
<evidence type="ECO:0000256" key="7">
    <source>
        <dbReference type="RuleBase" id="RU363032"/>
    </source>
</evidence>
<evidence type="ECO:0000313" key="10">
    <source>
        <dbReference type="Proteomes" id="UP000027100"/>
    </source>
</evidence>
<dbReference type="eggNOG" id="COG3639">
    <property type="taxonomic scope" value="Bacteria"/>
</dbReference>
<keyword evidence="10" id="KW-1185">Reference proteome</keyword>
<keyword evidence="2 7" id="KW-0813">Transport</keyword>
<dbReference type="AlphaFoldDB" id="A0A062VP57"/>
<evidence type="ECO:0000313" key="9">
    <source>
        <dbReference type="EMBL" id="KCZ99989.1"/>
    </source>
</evidence>
<dbReference type="NCBIfam" id="TIGR01097">
    <property type="entry name" value="PhnE"/>
    <property type="match status" value="1"/>
</dbReference>
<dbReference type="EMBL" id="ARYM01000003">
    <property type="protein sequence ID" value="KCZ99989.1"/>
    <property type="molecule type" value="Genomic_DNA"/>
</dbReference>
<feature type="domain" description="ABC transmembrane type-1" evidence="8">
    <location>
        <begin position="144"/>
        <end position="327"/>
    </location>
</feature>
<dbReference type="Pfam" id="PF00528">
    <property type="entry name" value="BPD_transp_1"/>
    <property type="match status" value="1"/>
</dbReference>
<evidence type="ECO:0000256" key="1">
    <source>
        <dbReference type="ARBA" id="ARBA00004651"/>
    </source>
</evidence>
<dbReference type="PANTHER" id="PTHR30043">
    <property type="entry name" value="PHOSPHONATES TRANSPORT SYSTEM PERMEASE PROTEIN"/>
    <property type="match status" value="1"/>
</dbReference>
<comment type="subcellular location">
    <subcellularLocation>
        <location evidence="1 7">Cell membrane</location>
        <topology evidence="1 7">Multi-pass membrane protein</topology>
    </subcellularLocation>
</comment>
<feature type="transmembrane region" description="Helical" evidence="7">
    <location>
        <begin position="254"/>
        <end position="275"/>
    </location>
</feature>
<dbReference type="SUPFAM" id="SSF161098">
    <property type="entry name" value="MetI-like"/>
    <property type="match status" value="1"/>
</dbReference>
<name>A0A062VP57_9PROT</name>
<feature type="transmembrane region" description="Helical" evidence="7">
    <location>
        <begin position="151"/>
        <end position="170"/>
    </location>
</feature>
<keyword evidence="5 7" id="KW-1133">Transmembrane helix</keyword>
<dbReference type="OrthoDB" id="9808005at2"/>
<keyword evidence="3" id="KW-1003">Cell membrane</keyword>
<accession>A0A062VP57</accession>
<dbReference type="STRING" id="1280954.HPO_03819"/>
<dbReference type="GO" id="GO:0015416">
    <property type="term" value="F:ABC-type phosphonate transporter activity"/>
    <property type="evidence" value="ECO:0007669"/>
    <property type="project" value="InterPro"/>
</dbReference>
<evidence type="ECO:0000256" key="6">
    <source>
        <dbReference type="ARBA" id="ARBA00023136"/>
    </source>
</evidence>
<evidence type="ECO:0000256" key="3">
    <source>
        <dbReference type="ARBA" id="ARBA00022475"/>
    </source>
</evidence>